<reference evidence="7 8" key="1">
    <citation type="submission" date="2016-02" db="EMBL/GenBank/DDBJ databases">
        <title>Complete genome sequence and transcriptome regulation of the pentose utilising yeast Sugiyamaella lignohabitans.</title>
        <authorList>
            <person name="Bellasio M."/>
            <person name="Peymann A."/>
            <person name="Valli M."/>
            <person name="Sipitzky M."/>
            <person name="Graf A."/>
            <person name="Sauer M."/>
            <person name="Marx H."/>
            <person name="Mattanovich D."/>
        </authorList>
    </citation>
    <scope>NUCLEOTIDE SEQUENCE [LARGE SCALE GENOMIC DNA]</scope>
    <source>
        <strain evidence="7 8">CBS 10342</strain>
    </source>
</reference>
<dbReference type="GO" id="GO:0005743">
    <property type="term" value="C:mitochondrial inner membrane"/>
    <property type="evidence" value="ECO:0007669"/>
    <property type="project" value="TreeGrafter"/>
</dbReference>
<dbReference type="EMBL" id="CP014501">
    <property type="protein sequence ID" value="ANB12216.1"/>
    <property type="molecule type" value="Genomic_DNA"/>
</dbReference>
<dbReference type="Pfam" id="PF01987">
    <property type="entry name" value="AIM24"/>
    <property type="match status" value="1"/>
</dbReference>
<evidence type="ECO:0000256" key="5">
    <source>
        <dbReference type="ARBA" id="ARBA00023128"/>
    </source>
</evidence>
<dbReference type="Gene3D" id="3.60.160.10">
    <property type="entry name" value="Mitochondrial biogenesis AIM24"/>
    <property type="match status" value="1"/>
</dbReference>
<dbReference type="InterPro" id="IPR016031">
    <property type="entry name" value="Trp_RNA-bd_attenuator-like_dom"/>
</dbReference>
<evidence type="ECO:0000256" key="6">
    <source>
        <dbReference type="RuleBase" id="RU363045"/>
    </source>
</evidence>
<evidence type="ECO:0000313" key="8">
    <source>
        <dbReference type="Proteomes" id="UP000189580"/>
    </source>
</evidence>
<dbReference type="KEGG" id="slb:AWJ20_464"/>
<dbReference type="PANTHER" id="PTHR36959">
    <property type="entry name" value="ALTERED INHERITANCE OF MITOCHONDRIA PROTEIN 24, MITOCHONDRIAL"/>
    <property type="match status" value="1"/>
</dbReference>
<sequence length="240" mass="26210">MRRGSIVGVNGSLADITSNLAIKQPLKELASTKPVLYQHVSATSPATLLVADSSKKSRSHSANRYTVINVDESRSWTVGQRNAILGWNSAFVKVEAKKTGLGSMWKHWGNVSVSGTGQLVLVGDGDLFQIDVGAGEDVLLNPSNVIAYTDSVEGGEGTITRLPHLKSYIELPTVVTDWLEGHKLIKSASSWLKTLTTRLLWRDDISLKLKGPRRVILQTEGTSLDELFTKTELMTRIANK</sequence>
<name>A0A167CX88_9ASCO</name>
<dbReference type="SUPFAM" id="SSF51219">
    <property type="entry name" value="TRAP-like"/>
    <property type="match status" value="1"/>
</dbReference>
<evidence type="ECO:0000256" key="1">
    <source>
        <dbReference type="ARBA" id="ARBA00004173"/>
    </source>
</evidence>
<protein>
    <recommendedName>
        <fullName evidence="3 6">Altered inheritance of mitochondria protein 24, mitochondrial</fullName>
    </recommendedName>
</protein>
<evidence type="ECO:0000256" key="3">
    <source>
        <dbReference type="ARBA" id="ARBA00013287"/>
    </source>
</evidence>
<gene>
    <name evidence="7" type="ORF">AWJ20_464</name>
</gene>
<dbReference type="RefSeq" id="XP_018734693.1">
    <property type="nucleotide sequence ID" value="XM_018881724.1"/>
</dbReference>
<dbReference type="OrthoDB" id="5295771at2759"/>
<dbReference type="InterPro" id="IPR002838">
    <property type="entry name" value="AIM24"/>
</dbReference>
<accession>A0A167CX88</accession>
<comment type="similarity">
    <text evidence="2 6">Belongs to the AIM24 family.</text>
</comment>
<dbReference type="Proteomes" id="UP000189580">
    <property type="component" value="Chromosome a"/>
</dbReference>
<keyword evidence="8" id="KW-1185">Reference proteome</keyword>
<comment type="subcellular location">
    <subcellularLocation>
        <location evidence="1 6">Mitochondrion</location>
    </subcellularLocation>
</comment>
<dbReference type="AlphaFoldDB" id="A0A167CX88"/>
<dbReference type="GeneID" id="30036794"/>
<keyword evidence="4" id="KW-0809">Transit peptide</keyword>
<keyword evidence="5 6" id="KW-0496">Mitochondrion</keyword>
<dbReference type="PANTHER" id="PTHR36959:SF2">
    <property type="entry name" value="ALTERED INHERITANCE OF MITOCHONDRIA PROTEIN 24, MITOCHONDRIAL"/>
    <property type="match status" value="1"/>
</dbReference>
<organism evidence="7 8">
    <name type="scientific">Sugiyamaella lignohabitans</name>
    <dbReference type="NCBI Taxonomy" id="796027"/>
    <lineage>
        <taxon>Eukaryota</taxon>
        <taxon>Fungi</taxon>
        <taxon>Dikarya</taxon>
        <taxon>Ascomycota</taxon>
        <taxon>Saccharomycotina</taxon>
        <taxon>Dipodascomycetes</taxon>
        <taxon>Dipodascales</taxon>
        <taxon>Trichomonascaceae</taxon>
        <taxon>Sugiyamaella</taxon>
    </lineage>
</organism>
<dbReference type="GO" id="GO:0007007">
    <property type="term" value="P:inner mitochondrial membrane organization"/>
    <property type="evidence" value="ECO:0007669"/>
    <property type="project" value="TreeGrafter"/>
</dbReference>
<evidence type="ECO:0000256" key="2">
    <source>
        <dbReference type="ARBA" id="ARBA00009322"/>
    </source>
</evidence>
<evidence type="ECO:0000256" key="4">
    <source>
        <dbReference type="ARBA" id="ARBA00022946"/>
    </source>
</evidence>
<dbReference type="InterPro" id="IPR036983">
    <property type="entry name" value="AIM24_sf"/>
</dbReference>
<evidence type="ECO:0000313" key="7">
    <source>
        <dbReference type="EMBL" id="ANB12216.1"/>
    </source>
</evidence>
<proteinExistence type="inferred from homology"/>